<comment type="caution">
    <text evidence="2">The sequence shown here is derived from an EMBL/GenBank/DDBJ whole genome shotgun (WGS) entry which is preliminary data.</text>
</comment>
<sequence>MALLRMRFSTNANYKGLIALIFRRYNLPTLLFNGLPPFFPASQQPAHLPSHGGRISSYSARSRLNRRGARRPAIAGGRQRWGEPSAP</sequence>
<gene>
    <name evidence="2" type="ORF">KC19_1G100400</name>
</gene>
<dbReference type="EMBL" id="CM026421">
    <property type="protein sequence ID" value="KAG0590448.1"/>
    <property type="molecule type" value="Genomic_DNA"/>
</dbReference>
<protein>
    <submittedName>
        <fullName evidence="2">Uncharacterized protein</fullName>
    </submittedName>
</protein>
<dbReference type="Proteomes" id="UP000822688">
    <property type="component" value="Chromosome 1"/>
</dbReference>
<evidence type="ECO:0000313" key="3">
    <source>
        <dbReference type="Proteomes" id="UP000822688"/>
    </source>
</evidence>
<accession>A0A8T0J6B1</accession>
<evidence type="ECO:0000256" key="1">
    <source>
        <dbReference type="SAM" id="MobiDB-lite"/>
    </source>
</evidence>
<organism evidence="2 3">
    <name type="scientific">Ceratodon purpureus</name>
    <name type="common">Fire moss</name>
    <name type="synonym">Dicranum purpureum</name>
    <dbReference type="NCBI Taxonomy" id="3225"/>
    <lineage>
        <taxon>Eukaryota</taxon>
        <taxon>Viridiplantae</taxon>
        <taxon>Streptophyta</taxon>
        <taxon>Embryophyta</taxon>
        <taxon>Bryophyta</taxon>
        <taxon>Bryophytina</taxon>
        <taxon>Bryopsida</taxon>
        <taxon>Dicranidae</taxon>
        <taxon>Pseudoditrichales</taxon>
        <taxon>Ditrichaceae</taxon>
        <taxon>Ceratodon</taxon>
    </lineage>
</organism>
<name>A0A8T0J6B1_CERPU</name>
<dbReference type="AlphaFoldDB" id="A0A8T0J6B1"/>
<proteinExistence type="predicted"/>
<feature type="region of interest" description="Disordered" evidence="1">
    <location>
        <begin position="43"/>
        <end position="87"/>
    </location>
</feature>
<evidence type="ECO:0000313" key="2">
    <source>
        <dbReference type="EMBL" id="KAG0590448.1"/>
    </source>
</evidence>
<reference evidence="2" key="1">
    <citation type="submission" date="2020-06" db="EMBL/GenBank/DDBJ databases">
        <title>WGS assembly of Ceratodon purpureus strain R40.</title>
        <authorList>
            <person name="Carey S.B."/>
            <person name="Jenkins J."/>
            <person name="Shu S."/>
            <person name="Lovell J.T."/>
            <person name="Sreedasyam A."/>
            <person name="Maumus F."/>
            <person name="Tiley G.P."/>
            <person name="Fernandez-Pozo N."/>
            <person name="Barry K."/>
            <person name="Chen C."/>
            <person name="Wang M."/>
            <person name="Lipzen A."/>
            <person name="Daum C."/>
            <person name="Saski C.A."/>
            <person name="Payton A.C."/>
            <person name="Mcbreen J.C."/>
            <person name="Conrad R.E."/>
            <person name="Kollar L.M."/>
            <person name="Olsson S."/>
            <person name="Huttunen S."/>
            <person name="Landis J.B."/>
            <person name="Wickett N.J."/>
            <person name="Johnson M.G."/>
            <person name="Rensing S.A."/>
            <person name="Grimwood J."/>
            <person name="Schmutz J."/>
            <person name="Mcdaniel S.F."/>
        </authorList>
    </citation>
    <scope>NUCLEOTIDE SEQUENCE</scope>
    <source>
        <strain evidence="2">R40</strain>
    </source>
</reference>
<keyword evidence="3" id="KW-1185">Reference proteome</keyword>